<evidence type="ECO:0000256" key="1">
    <source>
        <dbReference type="SAM" id="SignalP"/>
    </source>
</evidence>
<feature type="signal peptide" evidence="1">
    <location>
        <begin position="1"/>
        <end position="21"/>
    </location>
</feature>
<reference evidence="3" key="2">
    <citation type="submission" date="2015-01" db="EMBL/GenBank/DDBJ databases">
        <title>Evolutionary Origins and Diversification of the Mycorrhizal Mutualists.</title>
        <authorList>
            <consortium name="DOE Joint Genome Institute"/>
            <consortium name="Mycorrhizal Genomics Consortium"/>
            <person name="Kohler A."/>
            <person name="Kuo A."/>
            <person name="Nagy L.G."/>
            <person name="Floudas D."/>
            <person name="Copeland A."/>
            <person name="Barry K.W."/>
            <person name="Cichocki N."/>
            <person name="Veneault-Fourrey C."/>
            <person name="LaButti K."/>
            <person name="Lindquist E.A."/>
            <person name="Lipzen A."/>
            <person name="Lundell T."/>
            <person name="Morin E."/>
            <person name="Murat C."/>
            <person name="Riley R."/>
            <person name="Ohm R."/>
            <person name="Sun H."/>
            <person name="Tunlid A."/>
            <person name="Henrissat B."/>
            <person name="Grigoriev I.V."/>
            <person name="Hibbett D.S."/>
            <person name="Martin F."/>
        </authorList>
    </citation>
    <scope>NUCLEOTIDE SEQUENCE [LARGE SCALE GENOMIC DNA]</scope>
    <source>
        <strain evidence="3">h7</strain>
    </source>
</reference>
<evidence type="ECO:0000313" key="2">
    <source>
        <dbReference type="EMBL" id="KIM42551.1"/>
    </source>
</evidence>
<accession>A0A0C3CG13</accession>
<evidence type="ECO:0000313" key="3">
    <source>
        <dbReference type="Proteomes" id="UP000053424"/>
    </source>
</evidence>
<dbReference type="Proteomes" id="UP000053424">
    <property type="component" value="Unassembled WGS sequence"/>
</dbReference>
<evidence type="ECO:0008006" key="4">
    <source>
        <dbReference type="Google" id="ProtNLM"/>
    </source>
</evidence>
<keyword evidence="1" id="KW-0732">Signal</keyword>
<protein>
    <recommendedName>
        <fullName evidence="4">Ecp2 effector protein domain-containing protein</fullName>
    </recommendedName>
</protein>
<dbReference type="EMBL" id="KN831777">
    <property type="protein sequence ID" value="KIM42551.1"/>
    <property type="molecule type" value="Genomic_DNA"/>
</dbReference>
<reference evidence="2 3" key="1">
    <citation type="submission" date="2014-04" db="EMBL/GenBank/DDBJ databases">
        <authorList>
            <consortium name="DOE Joint Genome Institute"/>
            <person name="Kuo A."/>
            <person name="Gay G."/>
            <person name="Dore J."/>
            <person name="Kohler A."/>
            <person name="Nagy L.G."/>
            <person name="Floudas D."/>
            <person name="Copeland A."/>
            <person name="Barry K.W."/>
            <person name="Cichocki N."/>
            <person name="Veneault-Fourrey C."/>
            <person name="LaButti K."/>
            <person name="Lindquist E.A."/>
            <person name="Lipzen A."/>
            <person name="Lundell T."/>
            <person name="Morin E."/>
            <person name="Murat C."/>
            <person name="Sun H."/>
            <person name="Tunlid A."/>
            <person name="Henrissat B."/>
            <person name="Grigoriev I.V."/>
            <person name="Hibbett D.S."/>
            <person name="Martin F."/>
            <person name="Nordberg H.P."/>
            <person name="Cantor M.N."/>
            <person name="Hua S.X."/>
        </authorList>
    </citation>
    <scope>NUCLEOTIDE SEQUENCE [LARGE SCALE GENOMIC DNA]</scope>
    <source>
        <strain evidence="3">h7</strain>
    </source>
</reference>
<name>A0A0C3CG13_HEBCY</name>
<dbReference type="AlphaFoldDB" id="A0A0C3CG13"/>
<keyword evidence="3" id="KW-1185">Reference proteome</keyword>
<dbReference type="HOGENOM" id="CLU_1343398_0_0_1"/>
<organism evidence="2 3">
    <name type="scientific">Hebeloma cylindrosporum</name>
    <dbReference type="NCBI Taxonomy" id="76867"/>
    <lineage>
        <taxon>Eukaryota</taxon>
        <taxon>Fungi</taxon>
        <taxon>Dikarya</taxon>
        <taxon>Basidiomycota</taxon>
        <taxon>Agaricomycotina</taxon>
        <taxon>Agaricomycetes</taxon>
        <taxon>Agaricomycetidae</taxon>
        <taxon>Agaricales</taxon>
        <taxon>Agaricineae</taxon>
        <taxon>Hymenogastraceae</taxon>
        <taxon>Hebeloma</taxon>
    </lineage>
</organism>
<gene>
    <name evidence="2" type="ORF">M413DRAFT_444268</name>
</gene>
<proteinExistence type="predicted"/>
<feature type="chain" id="PRO_5002162439" description="Ecp2 effector protein domain-containing protein" evidence="1">
    <location>
        <begin position="22"/>
        <end position="204"/>
    </location>
</feature>
<sequence>MFLKLSKAITVALLAATLCNAASIVPRDENMGDSNDSAGKVNAPAMCIAGQNDAQLCWDHDIRNHIFFGDPANCYGAHVSSAAELAFNAGTIRNLRVASSNTVTRLMSMTWTYGANLQCQKTVWNNIQNYRLAPALAHYTNESIEDIYIDTIDRTRCLSGNIVVDNRYGSKICGQLVIGTLPSPGRNFYPRFITVPPGAVGTNC</sequence>